<evidence type="ECO:0000256" key="10">
    <source>
        <dbReference type="ARBA" id="ARBA00023319"/>
    </source>
</evidence>
<keyword evidence="2" id="KW-1003">Cell membrane</keyword>
<evidence type="ECO:0000256" key="1">
    <source>
        <dbReference type="ARBA" id="ARBA00004251"/>
    </source>
</evidence>
<dbReference type="Gene3D" id="2.60.40.10">
    <property type="entry name" value="Immunoglobulins"/>
    <property type="match status" value="1"/>
</dbReference>
<dbReference type="GO" id="GO:0006955">
    <property type="term" value="P:immune response"/>
    <property type="evidence" value="ECO:0007669"/>
    <property type="project" value="TreeGrafter"/>
</dbReference>
<dbReference type="GO" id="GO:0042102">
    <property type="term" value="P:positive regulation of T cell proliferation"/>
    <property type="evidence" value="ECO:0007669"/>
    <property type="project" value="TreeGrafter"/>
</dbReference>
<protein>
    <submittedName>
        <fullName evidence="13">Uncharacterized protein LOC117807626 isoform X2</fullName>
    </submittedName>
</protein>
<evidence type="ECO:0000256" key="12">
    <source>
        <dbReference type="SAM" id="SignalP"/>
    </source>
</evidence>
<gene>
    <name evidence="13" type="ORF">XNOV1_A019564</name>
</gene>
<dbReference type="PANTHER" id="PTHR25466">
    <property type="entry name" value="T-LYMPHOCYTE ACTIVATION ANTIGEN"/>
    <property type="match status" value="1"/>
</dbReference>
<keyword evidence="14" id="KW-1185">Reference proteome</keyword>
<dbReference type="EMBL" id="OY660886">
    <property type="protein sequence ID" value="CAJ1085792.1"/>
    <property type="molecule type" value="Genomic_DNA"/>
</dbReference>
<keyword evidence="3 11" id="KW-0812">Transmembrane</keyword>
<keyword evidence="9" id="KW-0325">Glycoprotein</keyword>
<evidence type="ECO:0000256" key="5">
    <source>
        <dbReference type="ARBA" id="ARBA00022989"/>
    </source>
</evidence>
<evidence type="ECO:0000256" key="2">
    <source>
        <dbReference type="ARBA" id="ARBA00022475"/>
    </source>
</evidence>
<organism evidence="13 14">
    <name type="scientific">Xyrichtys novacula</name>
    <name type="common">Pearly razorfish</name>
    <name type="synonym">Hemipteronotus novacula</name>
    <dbReference type="NCBI Taxonomy" id="13765"/>
    <lineage>
        <taxon>Eukaryota</taxon>
        <taxon>Metazoa</taxon>
        <taxon>Chordata</taxon>
        <taxon>Craniata</taxon>
        <taxon>Vertebrata</taxon>
        <taxon>Euteleostomi</taxon>
        <taxon>Actinopterygii</taxon>
        <taxon>Neopterygii</taxon>
        <taxon>Teleostei</taxon>
        <taxon>Neoteleostei</taxon>
        <taxon>Acanthomorphata</taxon>
        <taxon>Eupercaria</taxon>
        <taxon>Labriformes</taxon>
        <taxon>Labridae</taxon>
        <taxon>Xyrichtys</taxon>
    </lineage>
</organism>
<dbReference type="GO" id="GO:0042130">
    <property type="term" value="P:negative regulation of T cell proliferation"/>
    <property type="evidence" value="ECO:0007669"/>
    <property type="project" value="TreeGrafter"/>
</dbReference>
<dbReference type="AlphaFoldDB" id="A0AAV1HIC0"/>
<proteinExistence type="predicted"/>
<dbReference type="GO" id="GO:0031295">
    <property type="term" value="P:T cell costimulation"/>
    <property type="evidence" value="ECO:0007669"/>
    <property type="project" value="TreeGrafter"/>
</dbReference>
<feature type="signal peptide" evidence="12">
    <location>
        <begin position="1"/>
        <end position="17"/>
    </location>
</feature>
<evidence type="ECO:0000256" key="3">
    <source>
        <dbReference type="ARBA" id="ARBA00022692"/>
    </source>
</evidence>
<dbReference type="GO" id="GO:0009897">
    <property type="term" value="C:external side of plasma membrane"/>
    <property type="evidence" value="ECO:0007669"/>
    <property type="project" value="TreeGrafter"/>
</dbReference>
<keyword evidence="5 11" id="KW-1133">Transmembrane helix</keyword>
<dbReference type="Proteomes" id="UP001178508">
    <property type="component" value="Chromosome 23"/>
</dbReference>
<keyword evidence="6 11" id="KW-0472">Membrane</keyword>
<keyword evidence="4 12" id="KW-0732">Signal</keyword>
<keyword evidence="10" id="KW-0393">Immunoglobulin domain</keyword>
<feature type="chain" id="PRO_5043740599" evidence="12">
    <location>
        <begin position="18"/>
        <end position="237"/>
    </location>
</feature>
<dbReference type="InterPro" id="IPR013783">
    <property type="entry name" value="Ig-like_fold"/>
</dbReference>
<dbReference type="InterPro" id="IPR036179">
    <property type="entry name" value="Ig-like_dom_sf"/>
</dbReference>
<evidence type="ECO:0000256" key="4">
    <source>
        <dbReference type="ARBA" id="ARBA00022729"/>
    </source>
</evidence>
<keyword evidence="8" id="KW-0675">Receptor</keyword>
<keyword evidence="7" id="KW-1015">Disulfide bond</keyword>
<name>A0AAV1HIC0_XYRNO</name>
<dbReference type="GO" id="GO:0007166">
    <property type="term" value="P:cell surface receptor signaling pathway"/>
    <property type="evidence" value="ECO:0007669"/>
    <property type="project" value="TreeGrafter"/>
</dbReference>
<evidence type="ECO:0000256" key="9">
    <source>
        <dbReference type="ARBA" id="ARBA00023180"/>
    </source>
</evidence>
<accession>A0AAV1HIC0</accession>
<evidence type="ECO:0000256" key="8">
    <source>
        <dbReference type="ARBA" id="ARBA00023170"/>
    </source>
</evidence>
<dbReference type="GO" id="GO:0071222">
    <property type="term" value="P:cellular response to lipopolysaccharide"/>
    <property type="evidence" value="ECO:0007669"/>
    <property type="project" value="TreeGrafter"/>
</dbReference>
<evidence type="ECO:0000313" key="14">
    <source>
        <dbReference type="Proteomes" id="UP001178508"/>
    </source>
</evidence>
<dbReference type="SUPFAM" id="SSF48726">
    <property type="entry name" value="Immunoglobulin"/>
    <property type="match status" value="1"/>
</dbReference>
<evidence type="ECO:0000256" key="11">
    <source>
        <dbReference type="SAM" id="Phobius"/>
    </source>
</evidence>
<evidence type="ECO:0000256" key="7">
    <source>
        <dbReference type="ARBA" id="ARBA00023157"/>
    </source>
</evidence>
<evidence type="ECO:0000313" key="13">
    <source>
        <dbReference type="EMBL" id="CAJ1085792.1"/>
    </source>
</evidence>
<sequence length="237" mass="26688">MVSRFLLLMALSVCVSGTLVVKVAHSSYQAEVDQDLTLEWTFTPRPDSSLQTLNIFCSMFNPQKDLVLLNLHKGVEVPQKEGDFVGRVQCDKEVLKEGQIRLHLSSLKTEDSGWYQCDVLTEYGKSLDRCSLNVTAKNQSRSECEAEGPNTVVLGRIDIVIVTLGTIAGAALIFFLYRCITRSRPVSSCRDKIWRNRRRSSNETEVVTKCELIVVNQQHQSCHVISVLESECECEEI</sequence>
<evidence type="ECO:0000256" key="6">
    <source>
        <dbReference type="ARBA" id="ARBA00023136"/>
    </source>
</evidence>
<comment type="subcellular location">
    <subcellularLocation>
        <location evidence="1">Cell membrane</location>
        <topology evidence="1">Single-pass type I membrane protein</topology>
    </subcellularLocation>
</comment>
<dbReference type="PANTHER" id="PTHR25466:SF9">
    <property type="entry name" value="FIBRONECTIN TYPE-III DOMAIN-CONTAINING PROTEIN"/>
    <property type="match status" value="1"/>
</dbReference>
<dbReference type="InterPro" id="IPR051713">
    <property type="entry name" value="T-cell_Activation_Regulation"/>
</dbReference>
<reference evidence="13" key="1">
    <citation type="submission" date="2023-08" db="EMBL/GenBank/DDBJ databases">
        <authorList>
            <person name="Alioto T."/>
            <person name="Alioto T."/>
            <person name="Gomez Garrido J."/>
        </authorList>
    </citation>
    <scope>NUCLEOTIDE SEQUENCE</scope>
</reference>
<feature type="transmembrane region" description="Helical" evidence="11">
    <location>
        <begin position="159"/>
        <end position="180"/>
    </location>
</feature>